<keyword evidence="2 8" id="KW-0808">Transferase</keyword>
<feature type="binding site" evidence="8">
    <location>
        <position position="253"/>
    </location>
    <ligand>
        <name>ATP</name>
        <dbReference type="ChEBI" id="CHEBI:30616"/>
    </ligand>
</feature>
<feature type="binding site" evidence="8">
    <location>
        <position position="85"/>
    </location>
    <ligand>
        <name>ATP</name>
        <dbReference type="ChEBI" id="CHEBI:30616"/>
    </ligand>
</feature>
<dbReference type="Pfam" id="PF02696">
    <property type="entry name" value="SelO"/>
    <property type="match status" value="1"/>
</dbReference>
<sequence length="472" mass="51473">MIHFDNSYARLPEGFFTRTAPTPVRDPKLVALNRPLAERLGLDAGWLESPAGVQMLAGNALPQGAEPIAQAYAGHQFGGFSPQLGDGRAVLLGEIVAPDGRRFDIQLKGAGPTPFSRRGDGRAWLGPVLREYLVSEFMAAFGIPTTRALAAVTTGEQVIRETILPGAVLTRVAASHIRVGTFEFYAARGDIERLRVLAEHVMARHYPDAKTPADLMQAVVRAQASTIAGWMGLGFIHGVMNTDNMSVSGETIDYGPCAFMDGYKPGQVFSSIDAGGRYAWNEQPNIAVWNLAQFASCLVPLMGNDDAAVAEATRIVHSFPEIYKAEGHRRFTAKLGISGPRAADQALVEGLLNLMAAERADFTRVFAGLSDGTARDEFIDRDAYDRWAQDWQARIAELPDAASVMARANPRRIPRNHRIEQAIAAARDDGDFTLFHRLDAALRDPFSDRPEWEDLSVAPAVDEIVQRTFCGT</sequence>
<comment type="catalytic activity">
    <reaction evidence="8">
        <text>L-seryl-[protein] + UTP = O-(5'-uridylyl)-L-seryl-[protein] + diphosphate</text>
        <dbReference type="Rhea" id="RHEA:64604"/>
        <dbReference type="Rhea" id="RHEA-COMP:9863"/>
        <dbReference type="Rhea" id="RHEA-COMP:16635"/>
        <dbReference type="ChEBI" id="CHEBI:29999"/>
        <dbReference type="ChEBI" id="CHEBI:33019"/>
        <dbReference type="ChEBI" id="CHEBI:46398"/>
        <dbReference type="ChEBI" id="CHEBI:156051"/>
    </reaction>
</comment>
<feature type="binding site" evidence="8">
    <location>
        <position position="108"/>
    </location>
    <ligand>
        <name>ATP</name>
        <dbReference type="ChEBI" id="CHEBI:30616"/>
    </ligand>
</feature>
<dbReference type="EC" id="2.7.7.108" evidence="8"/>
<feature type="binding site" evidence="8">
    <location>
        <position position="121"/>
    </location>
    <ligand>
        <name>ATP</name>
        <dbReference type="ChEBI" id="CHEBI:30616"/>
    </ligand>
</feature>
<comment type="catalytic activity">
    <reaction evidence="8">
        <text>L-seryl-[protein] + ATP = 3-O-(5'-adenylyl)-L-seryl-[protein] + diphosphate</text>
        <dbReference type="Rhea" id="RHEA:58120"/>
        <dbReference type="Rhea" id="RHEA-COMP:9863"/>
        <dbReference type="Rhea" id="RHEA-COMP:15073"/>
        <dbReference type="ChEBI" id="CHEBI:29999"/>
        <dbReference type="ChEBI" id="CHEBI:30616"/>
        <dbReference type="ChEBI" id="CHEBI:33019"/>
        <dbReference type="ChEBI" id="CHEBI:142516"/>
        <dbReference type="EC" id="2.7.7.108"/>
    </reaction>
</comment>
<comment type="catalytic activity">
    <reaction evidence="8">
        <text>L-histidyl-[protein] + UTP = N(tele)-(5'-uridylyl)-L-histidyl-[protein] + diphosphate</text>
        <dbReference type="Rhea" id="RHEA:83891"/>
        <dbReference type="Rhea" id="RHEA-COMP:9745"/>
        <dbReference type="Rhea" id="RHEA-COMP:20239"/>
        <dbReference type="ChEBI" id="CHEBI:29979"/>
        <dbReference type="ChEBI" id="CHEBI:33019"/>
        <dbReference type="ChEBI" id="CHEBI:46398"/>
        <dbReference type="ChEBI" id="CHEBI:233474"/>
    </reaction>
</comment>
<feature type="binding site" evidence="8">
    <location>
        <position position="171"/>
    </location>
    <ligand>
        <name>ATP</name>
        <dbReference type="ChEBI" id="CHEBI:30616"/>
    </ligand>
</feature>
<feature type="binding site" evidence="8">
    <location>
        <position position="244"/>
    </location>
    <ligand>
        <name>Mg(2+)</name>
        <dbReference type="ChEBI" id="CHEBI:18420"/>
    </ligand>
</feature>
<comment type="catalytic activity">
    <reaction evidence="8">
        <text>L-tyrosyl-[protein] + ATP = O-(5'-adenylyl)-L-tyrosyl-[protein] + diphosphate</text>
        <dbReference type="Rhea" id="RHEA:54288"/>
        <dbReference type="Rhea" id="RHEA-COMP:10136"/>
        <dbReference type="Rhea" id="RHEA-COMP:13846"/>
        <dbReference type="ChEBI" id="CHEBI:30616"/>
        <dbReference type="ChEBI" id="CHEBI:33019"/>
        <dbReference type="ChEBI" id="CHEBI:46858"/>
        <dbReference type="ChEBI" id="CHEBI:83624"/>
        <dbReference type="EC" id="2.7.7.108"/>
    </reaction>
</comment>
<accession>A0A521FTF2</accession>
<dbReference type="PANTHER" id="PTHR32057:SF14">
    <property type="entry name" value="PROTEIN ADENYLYLTRANSFERASE SELO, MITOCHONDRIAL"/>
    <property type="match status" value="1"/>
</dbReference>
<feature type="binding site" evidence="8">
    <location>
        <position position="87"/>
    </location>
    <ligand>
        <name>ATP</name>
        <dbReference type="ChEBI" id="CHEBI:30616"/>
    </ligand>
</feature>
<feature type="binding site" evidence="8">
    <location>
        <position position="253"/>
    </location>
    <ligand>
        <name>Mg(2+)</name>
        <dbReference type="ChEBI" id="CHEBI:18420"/>
    </ligand>
</feature>
<name>A0A521FTF2_9RHOB</name>
<feature type="active site" description="Proton acceptor" evidence="8">
    <location>
        <position position="243"/>
    </location>
</feature>
<dbReference type="RefSeq" id="WP_142665061.1">
    <property type="nucleotide sequence ID" value="NZ_FXTK01000044.1"/>
</dbReference>
<evidence type="ECO:0000313" key="9">
    <source>
        <dbReference type="EMBL" id="SMO99458.1"/>
    </source>
</evidence>
<dbReference type="EMBL" id="FXTK01000044">
    <property type="protein sequence ID" value="SMO99458.1"/>
    <property type="molecule type" value="Genomic_DNA"/>
</dbReference>
<keyword evidence="5 8" id="KW-0547">Nucleotide-binding</keyword>
<feature type="binding site" evidence="8">
    <location>
        <position position="120"/>
    </location>
    <ligand>
        <name>ATP</name>
        <dbReference type="ChEBI" id="CHEBI:30616"/>
    </ligand>
</feature>
<organism evidence="9 10">
    <name type="scientific">Paracoccus laeviglucosivorans</name>
    <dbReference type="NCBI Taxonomy" id="1197861"/>
    <lineage>
        <taxon>Bacteria</taxon>
        <taxon>Pseudomonadati</taxon>
        <taxon>Pseudomonadota</taxon>
        <taxon>Alphaproteobacteria</taxon>
        <taxon>Rhodobacterales</taxon>
        <taxon>Paracoccaceae</taxon>
        <taxon>Paracoccus</taxon>
    </lineage>
</organism>
<dbReference type="PANTHER" id="PTHR32057">
    <property type="entry name" value="PROTEIN ADENYLYLTRANSFERASE SELO, MITOCHONDRIAL"/>
    <property type="match status" value="1"/>
</dbReference>
<dbReference type="InterPro" id="IPR003846">
    <property type="entry name" value="SelO"/>
</dbReference>
<evidence type="ECO:0000256" key="1">
    <source>
        <dbReference type="ARBA" id="ARBA00009747"/>
    </source>
</evidence>
<dbReference type="NCBIfam" id="NF000658">
    <property type="entry name" value="PRK00029.1"/>
    <property type="match status" value="1"/>
</dbReference>
<keyword evidence="4 8" id="KW-0479">Metal-binding</keyword>
<evidence type="ECO:0000256" key="6">
    <source>
        <dbReference type="ARBA" id="ARBA00022840"/>
    </source>
</evidence>
<evidence type="ECO:0000256" key="7">
    <source>
        <dbReference type="ARBA" id="ARBA00022842"/>
    </source>
</evidence>
<dbReference type="GO" id="GO:0030145">
    <property type="term" value="F:manganese ion binding"/>
    <property type="evidence" value="ECO:0007669"/>
    <property type="project" value="UniProtKB-UniRule"/>
</dbReference>
<comment type="cofactor">
    <cofactor evidence="8">
        <name>Mg(2+)</name>
        <dbReference type="ChEBI" id="CHEBI:18420"/>
    </cofactor>
    <cofactor evidence="8">
        <name>Mn(2+)</name>
        <dbReference type="ChEBI" id="CHEBI:29035"/>
    </cofactor>
</comment>
<evidence type="ECO:0000256" key="3">
    <source>
        <dbReference type="ARBA" id="ARBA00022695"/>
    </source>
</evidence>
<keyword evidence="8" id="KW-0464">Manganese</keyword>
<keyword evidence="7 8" id="KW-0460">Magnesium</keyword>
<evidence type="ECO:0000256" key="5">
    <source>
        <dbReference type="ARBA" id="ARBA00022741"/>
    </source>
</evidence>
<dbReference type="GO" id="GO:0070733">
    <property type="term" value="F:AMPylase activity"/>
    <property type="evidence" value="ECO:0007669"/>
    <property type="project" value="UniProtKB-EC"/>
</dbReference>
<reference evidence="9 10" key="1">
    <citation type="submission" date="2017-05" db="EMBL/GenBank/DDBJ databases">
        <authorList>
            <person name="Varghese N."/>
            <person name="Submissions S."/>
        </authorList>
    </citation>
    <scope>NUCLEOTIDE SEQUENCE [LARGE SCALE GENOMIC DNA]</scope>
    <source>
        <strain evidence="9 10">DSM 100094</strain>
    </source>
</reference>
<evidence type="ECO:0000256" key="2">
    <source>
        <dbReference type="ARBA" id="ARBA00022679"/>
    </source>
</evidence>
<comment type="catalytic activity">
    <reaction evidence="8">
        <text>L-tyrosyl-[protein] + UTP = O-(5'-uridylyl)-L-tyrosyl-[protein] + diphosphate</text>
        <dbReference type="Rhea" id="RHEA:83887"/>
        <dbReference type="Rhea" id="RHEA-COMP:10136"/>
        <dbReference type="Rhea" id="RHEA-COMP:20238"/>
        <dbReference type="ChEBI" id="CHEBI:33019"/>
        <dbReference type="ChEBI" id="CHEBI:46398"/>
        <dbReference type="ChEBI" id="CHEBI:46858"/>
        <dbReference type="ChEBI" id="CHEBI:90602"/>
    </reaction>
</comment>
<dbReference type="GO" id="GO:0000287">
    <property type="term" value="F:magnesium ion binding"/>
    <property type="evidence" value="ECO:0007669"/>
    <property type="project" value="UniProtKB-UniRule"/>
</dbReference>
<dbReference type="Proteomes" id="UP000319014">
    <property type="component" value="Unassembled WGS sequence"/>
</dbReference>
<proteinExistence type="inferred from homology"/>
<feature type="binding site" evidence="8">
    <location>
        <position position="88"/>
    </location>
    <ligand>
        <name>ATP</name>
        <dbReference type="ChEBI" id="CHEBI:30616"/>
    </ligand>
</feature>
<feature type="binding site" evidence="8">
    <location>
        <position position="178"/>
    </location>
    <ligand>
        <name>ATP</name>
        <dbReference type="ChEBI" id="CHEBI:30616"/>
    </ligand>
</feature>
<dbReference type="HAMAP" id="MF_00692">
    <property type="entry name" value="SelO"/>
    <property type="match status" value="1"/>
</dbReference>
<comment type="function">
    <text evidence="8">Nucleotidyltransferase involved in the post-translational modification of proteins. It can catalyze the addition of adenosine monophosphate (AMP) or uridine monophosphate (UMP) to a protein, resulting in modifications known as AMPylation and UMPylation.</text>
</comment>
<dbReference type="GO" id="GO:0005524">
    <property type="term" value="F:ATP binding"/>
    <property type="evidence" value="ECO:0007669"/>
    <property type="project" value="UniProtKB-UniRule"/>
</dbReference>
<comment type="similarity">
    <text evidence="1 8">Belongs to the SELO family.</text>
</comment>
<evidence type="ECO:0000256" key="4">
    <source>
        <dbReference type="ARBA" id="ARBA00022723"/>
    </source>
</evidence>
<dbReference type="AlphaFoldDB" id="A0A521FTF2"/>
<keyword evidence="10" id="KW-1185">Reference proteome</keyword>
<evidence type="ECO:0000313" key="10">
    <source>
        <dbReference type="Proteomes" id="UP000319014"/>
    </source>
</evidence>
<comment type="catalytic activity">
    <reaction evidence="8">
        <text>L-threonyl-[protein] + ATP = 3-O-(5'-adenylyl)-L-threonyl-[protein] + diphosphate</text>
        <dbReference type="Rhea" id="RHEA:54292"/>
        <dbReference type="Rhea" id="RHEA-COMP:11060"/>
        <dbReference type="Rhea" id="RHEA-COMP:13847"/>
        <dbReference type="ChEBI" id="CHEBI:30013"/>
        <dbReference type="ChEBI" id="CHEBI:30616"/>
        <dbReference type="ChEBI" id="CHEBI:33019"/>
        <dbReference type="ChEBI" id="CHEBI:138113"/>
        <dbReference type="EC" id="2.7.7.108"/>
    </reaction>
</comment>
<dbReference type="OrthoDB" id="9776281at2"/>
<keyword evidence="3 8" id="KW-0548">Nucleotidyltransferase</keyword>
<protein>
    <recommendedName>
        <fullName evidence="8">Protein nucleotidyltransferase YdiU</fullName>
        <ecNumber evidence="8">2.7.7.-</ecNumber>
    </recommendedName>
    <alternativeName>
        <fullName evidence="8">Protein adenylyltransferase YdiU</fullName>
        <ecNumber evidence="8">2.7.7.108</ecNumber>
    </alternativeName>
    <alternativeName>
        <fullName evidence="8">Protein uridylyltransferase YdiU</fullName>
        <ecNumber evidence="8">2.7.7.-</ecNumber>
    </alternativeName>
</protein>
<dbReference type="EC" id="2.7.7.-" evidence="8"/>
<keyword evidence="6 8" id="KW-0067">ATP-binding</keyword>
<evidence type="ECO:0000256" key="8">
    <source>
        <dbReference type="HAMAP-Rule" id="MF_00692"/>
    </source>
</evidence>
<gene>
    <name evidence="8" type="primary">ydiU</name>
    <name evidence="8" type="synonym">selO</name>
    <name evidence="9" type="ORF">SAMN06265221_1443</name>
</gene>